<dbReference type="AlphaFoldDB" id="S5T609"/>
<keyword evidence="2" id="KW-0614">Plasmid</keyword>
<evidence type="ECO:0000313" key="2">
    <source>
        <dbReference type="EMBL" id="AGS36055.1"/>
    </source>
</evidence>
<dbReference type="eggNOG" id="COG2801">
    <property type="taxonomic scope" value="Bacteria"/>
</dbReference>
<dbReference type="Proteomes" id="UP000015388">
    <property type="component" value="Plasmid pCmaris1"/>
</dbReference>
<reference evidence="2 3" key="1">
    <citation type="submission" date="2012-11" db="EMBL/GenBank/DDBJ databases">
        <title>The complete genome sequence of Corynebacterium maris Coryn-1 (=DSM 45190).</title>
        <authorList>
            <person name="Schaffert L."/>
            <person name="Albersmeier A."/>
            <person name="Kalinowski J."/>
            <person name="Ruckert C."/>
        </authorList>
    </citation>
    <scope>NUCLEOTIDE SEQUENCE [LARGE SCALE GENOMIC DNA]</scope>
    <source>
        <strain evidence="3">Coryn-1</strain>
        <plasmid evidence="3">Plasmid pCmaris1</plasmid>
    </source>
</reference>
<proteinExistence type="predicted"/>
<dbReference type="EMBL" id="CP003925">
    <property type="protein sequence ID" value="AGS36055.1"/>
    <property type="molecule type" value="Genomic_DNA"/>
</dbReference>
<feature type="region of interest" description="Disordered" evidence="1">
    <location>
        <begin position="19"/>
        <end position="38"/>
    </location>
</feature>
<name>S5T609_9CORY</name>
<sequence length="38" mass="4164">MFTKERGCYGSKRITAELNDDSPATPVNHKGAVAKLEQ</sequence>
<geneLocation type="plasmid" evidence="2 3">
    <name>pCmaris1</name>
</geneLocation>
<evidence type="ECO:0000256" key="1">
    <source>
        <dbReference type="SAM" id="MobiDB-lite"/>
    </source>
</evidence>
<evidence type="ECO:0000313" key="3">
    <source>
        <dbReference type="Proteomes" id="UP000015388"/>
    </source>
</evidence>
<dbReference type="HOGENOM" id="CLU_3326935_0_0_11"/>
<accession>S5T609</accession>
<dbReference type="KEGG" id="cmd:B841_13051"/>
<organism evidence="2 3">
    <name type="scientific">Corynebacterium maris DSM 45190</name>
    <dbReference type="NCBI Taxonomy" id="1224163"/>
    <lineage>
        <taxon>Bacteria</taxon>
        <taxon>Bacillati</taxon>
        <taxon>Actinomycetota</taxon>
        <taxon>Actinomycetes</taxon>
        <taxon>Mycobacteriales</taxon>
        <taxon>Corynebacteriaceae</taxon>
        <taxon>Corynebacterium</taxon>
    </lineage>
</organism>
<dbReference type="PATRIC" id="fig|1224163.3.peg.2613"/>
<keyword evidence="3" id="KW-1185">Reference proteome</keyword>
<protein>
    <submittedName>
        <fullName evidence="2">Transposase</fullName>
    </submittedName>
</protein>
<gene>
    <name evidence="2" type="ORF">B841_13051</name>
</gene>